<sequence>EVCLTRCCARGLVSRHLNTTSLAPRWQPSLYPTQSRASQRLSRTLRRSSVTPYECIVDALPPLKFLKLASQSRSRGV</sequence>
<evidence type="ECO:0000313" key="1">
    <source>
        <dbReference type="EMBL" id="OSX61939.1"/>
    </source>
</evidence>
<reference evidence="1 2" key="1">
    <citation type="submission" date="2017-04" db="EMBL/GenBank/DDBJ databases">
        <title>Genome Sequence of the Model Brown-Rot Fungus Postia placenta SB12.</title>
        <authorList>
            <consortium name="DOE Joint Genome Institute"/>
            <person name="Gaskell J."/>
            <person name="Kersten P."/>
            <person name="Larrondo L.F."/>
            <person name="Canessa P."/>
            <person name="Martinez D."/>
            <person name="Hibbett D."/>
            <person name="Schmoll M."/>
            <person name="Kubicek C.P."/>
            <person name="Martinez A.T."/>
            <person name="Yadav J."/>
            <person name="Master E."/>
            <person name="Magnuson J.K."/>
            <person name="James T."/>
            <person name="Yaver D."/>
            <person name="Berka R."/>
            <person name="Labutti K."/>
            <person name="Lipzen A."/>
            <person name="Aerts A."/>
            <person name="Barry K."/>
            <person name="Henrissat B."/>
            <person name="Blanchette R."/>
            <person name="Grigoriev I."/>
            <person name="Cullen D."/>
        </authorList>
    </citation>
    <scope>NUCLEOTIDE SEQUENCE [LARGE SCALE GENOMIC DNA]</scope>
    <source>
        <strain evidence="1 2">MAD-698-R-SB12</strain>
    </source>
</reference>
<keyword evidence="2" id="KW-1185">Reference proteome</keyword>
<evidence type="ECO:0000313" key="2">
    <source>
        <dbReference type="Proteomes" id="UP000194127"/>
    </source>
</evidence>
<feature type="non-terminal residue" evidence="1">
    <location>
        <position position="1"/>
    </location>
</feature>
<gene>
    <name evidence="1" type="ORF">POSPLADRAFT_1039869</name>
</gene>
<dbReference type="GeneID" id="36322559"/>
<proteinExistence type="predicted"/>
<protein>
    <submittedName>
        <fullName evidence="1">Uncharacterized protein</fullName>
    </submittedName>
</protein>
<dbReference type="Proteomes" id="UP000194127">
    <property type="component" value="Unassembled WGS sequence"/>
</dbReference>
<accession>A0A1X6MZY4</accession>
<name>A0A1X6MZY4_9APHY</name>
<dbReference type="RefSeq" id="XP_024338733.1">
    <property type="nucleotide sequence ID" value="XM_024477609.1"/>
</dbReference>
<organism evidence="1 2">
    <name type="scientific">Postia placenta MAD-698-R-SB12</name>
    <dbReference type="NCBI Taxonomy" id="670580"/>
    <lineage>
        <taxon>Eukaryota</taxon>
        <taxon>Fungi</taxon>
        <taxon>Dikarya</taxon>
        <taxon>Basidiomycota</taxon>
        <taxon>Agaricomycotina</taxon>
        <taxon>Agaricomycetes</taxon>
        <taxon>Polyporales</taxon>
        <taxon>Adustoporiaceae</taxon>
        <taxon>Rhodonia</taxon>
    </lineage>
</organism>
<dbReference type="EMBL" id="KZ110597">
    <property type="protein sequence ID" value="OSX61939.1"/>
    <property type="molecule type" value="Genomic_DNA"/>
</dbReference>
<dbReference type="AlphaFoldDB" id="A0A1X6MZY4"/>